<name>A0A1D2QSG1_9GAMM</name>
<dbReference type="EC" id="2.4.1.21" evidence="5 11"/>
<reference evidence="14 15" key="1">
    <citation type="journal article" date="2016" name="Appl. Environ. Microbiol.">
        <title>Lack of Overt Genome Reduction in the Bryostatin-Producing Bryozoan Symbiont "Candidatus Endobugula sertula".</title>
        <authorList>
            <person name="Miller I.J."/>
            <person name="Vanee N."/>
            <person name="Fong S.S."/>
            <person name="Lim-Fong G.E."/>
            <person name="Kwan J.C."/>
        </authorList>
    </citation>
    <scope>NUCLEOTIDE SEQUENCE [LARGE SCALE GENOMIC DNA]</scope>
    <source>
        <strain evidence="14">AB1-4</strain>
    </source>
</reference>
<dbReference type="GO" id="GO:0009011">
    <property type="term" value="F:alpha-1,4-glucan glucosyltransferase (ADP-glucose donor) activity"/>
    <property type="evidence" value="ECO:0007669"/>
    <property type="project" value="UniProtKB-UniRule"/>
</dbReference>
<dbReference type="InterPro" id="IPR011835">
    <property type="entry name" value="GS/SS"/>
</dbReference>
<protein>
    <recommendedName>
        <fullName evidence="6 11">Glycogen synthase</fullName>
        <ecNumber evidence="5 11">2.4.1.21</ecNumber>
    </recommendedName>
    <alternativeName>
        <fullName evidence="10 11">Starch [bacterial glycogen] synthase</fullName>
    </alternativeName>
</protein>
<gene>
    <name evidence="11" type="primary">glgA</name>
    <name evidence="14" type="ORF">AB835_03340</name>
</gene>
<evidence type="ECO:0000256" key="3">
    <source>
        <dbReference type="ARBA" id="ARBA00004964"/>
    </source>
</evidence>
<evidence type="ECO:0000256" key="4">
    <source>
        <dbReference type="ARBA" id="ARBA00010281"/>
    </source>
</evidence>
<dbReference type="AlphaFoldDB" id="A0A1D2QSG1"/>
<dbReference type="STRING" id="62101.AB835_03340"/>
<comment type="function">
    <text evidence="2 11">Synthesizes alpha-1,4-glucan chains using ADP-glucose.</text>
</comment>
<dbReference type="GO" id="GO:0004373">
    <property type="term" value="F:alpha-1,4-glucan glucosyltransferase (UDP-glucose donor) activity"/>
    <property type="evidence" value="ECO:0007669"/>
    <property type="project" value="InterPro"/>
</dbReference>
<comment type="caution">
    <text evidence="14">The sequence shown here is derived from an EMBL/GenBank/DDBJ whole genome shotgun (WGS) entry which is preliminary data.</text>
</comment>
<comment type="catalytic activity">
    <reaction evidence="1 11">
        <text>[(1-&gt;4)-alpha-D-glucosyl](n) + ADP-alpha-D-glucose = [(1-&gt;4)-alpha-D-glucosyl](n+1) + ADP + H(+)</text>
        <dbReference type="Rhea" id="RHEA:18189"/>
        <dbReference type="Rhea" id="RHEA-COMP:9584"/>
        <dbReference type="Rhea" id="RHEA-COMP:9587"/>
        <dbReference type="ChEBI" id="CHEBI:15378"/>
        <dbReference type="ChEBI" id="CHEBI:15444"/>
        <dbReference type="ChEBI" id="CHEBI:57498"/>
        <dbReference type="ChEBI" id="CHEBI:456216"/>
        <dbReference type="EC" id="2.4.1.21"/>
    </reaction>
</comment>
<dbReference type="GO" id="GO:0005978">
    <property type="term" value="P:glycogen biosynthetic process"/>
    <property type="evidence" value="ECO:0007669"/>
    <property type="project" value="UniProtKB-UniRule"/>
</dbReference>
<evidence type="ECO:0000256" key="2">
    <source>
        <dbReference type="ARBA" id="ARBA00002764"/>
    </source>
</evidence>
<dbReference type="Pfam" id="PF08323">
    <property type="entry name" value="Glyco_transf_5"/>
    <property type="match status" value="1"/>
</dbReference>
<dbReference type="HAMAP" id="MF_00484">
    <property type="entry name" value="Glycogen_synth"/>
    <property type="match status" value="1"/>
</dbReference>
<dbReference type="NCBIfam" id="NF001899">
    <property type="entry name" value="PRK00654.1-2"/>
    <property type="match status" value="1"/>
</dbReference>
<evidence type="ECO:0000313" key="15">
    <source>
        <dbReference type="Proteomes" id="UP000242502"/>
    </source>
</evidence>
<feature type="domain" description="Glycosyl transferase family 1" evidence="12">
    <location>
        <begin position="304"/>
        <end position="421"/>
    </location>
</feature>
<dbReference type="SUPFAM" id="SSF53756">
    <property type="entry name" value="UDP-Glycosyltransferase/glycogen phosphorylase"/>
    <property type="match status" value="1"/>
</dbReference>
<evidence type="ECO:0000313" key="14">
    <source>
        <dbReference type="EMBL" id="ODS24525.1"/>
    </source>
</evidence>
<organism evidence="14 15">
    <name type="scientific">Candidatus Endobugula sertula</name>
    <name type="common">Bugula neritina bacterial symbiont</name>
    <dbReference type="NCBI Taxonomy" id="62101"/>
    <lineage>
        <taxon>Bacteria</taxon>
        <taxon>Pseudomonadati</taxon>
        <taxon>Pseudomonadota</taxon>
        <taxon>Gammaproteobacteria</taxon>
        <taxon>Cellvibrionales</taxon>
        <taxon>Cellvibrionaceae</taxon>
        <taxon>Candidatus Endobugula</taxon>
    </lineage>
</organism>
<dbReference type="InterPro" id="IPR001296">
    <property type="entry name" value="Glyco_trans_1"/>
</dbReference>
<keyword evidence="7 11" id="KW-0328">Glycosyltransferase</keyword>
<feature type="domain" description="Starch synthase catalytic" evidence="13">
    <location>
        <begin position="3"/>
        <end position="239"/>
    </location>
</feature>
<evidence type="ECO:0000256" key="5">
    <source>
        <dbReference type="ARBA" id="ARBA00012588"/>
    </source>
</evidence>
<evidence type="ECO:0000256" key="11">
    <source>
        <dbReference type="HAMAP-Rule" id="MF_00484"/>
    </source>
</evidence>
<evidence type="ECO:0000259" key="13">
    <source>
        <dbReference type="Pfam" id="PF08323"/>
    </source>
</evidence>
<dbReference type="CDD" id="cd03791">
    <property type="entry name" value="GT5_Glycogen_synthase_DULL1-like"/>
    <property type="match status" value="1"/>
</dbReference>
<comment type="similarity">
    <text evidence="4 11">Belongs to the glycosyltransferase 1 family. Bacterial/plant glycogen synthase subfamily.</text>
</comment>
<comment type="pathway">
    <text evidence="3 11">Glycan biosynthesis; glycogen biosynthesis.</text>
</comment>
<dbReference type="InterPro" id="IPR013534">
    <property type="entry name" value="Starch_synth_cat_dom"/>
</dbReference>
<keyword evidence="8 11" id="KW-0808">Transferase</keyword>
<dbReference type="Gene3D" id="3.40.50.2000">
    <property type="entry name" value="Glycogen Phosphorylase B"/>
    <property type="match status" value="2"/>
</dbReference>
<evidence type="ECO:0000256" key="7">
    <source>
        <dbReference type="ARBA" id="ARBA00022676"/>
    </source>
</evidence>
<keyword evidence="9 11" id="KW-0320">Glycogen biosynthesis</keyword>
<dbReference type="Proteomes" id="UP000242502">
    <property type="component" value="Unassembled WGS sequence"/>
</dbReference>
<evidence type="ECO:0000259" key="12">
    <source>
        <dbReference type="Pfam" id="PF00534"/>
    </source>
</evidence>
<evidence type="ECO:0000256" key="9">
    <source>
        <dbReference type="ARBA" id="ARBA00023056"/>
    </source>
</evidence>
<dbReference type="Pfam" id="PF00534">
    <property type="entry name" value="Glycos_transf_1"/>
    <property type="match status" value="1"/>
</dbReference>
<dbReference type="UniPathway" id="UPA00164"/>
<sequence>MMNILFASSEVYPLIQTGGLADVSYSLPRVLKILHQSVRVLLPAYETVLKAIDHYRPLTSFSLNDKTVQVFETEIPPSRLKVWLINYPDYFKRSGNPYIDEKGQDWPDNAMRFGFFCQAAVLVAMNQVGLKWQADIVHCNDWQTGLIPVYLTLTHEKNKPKTVFTIHNLAYQGLFPYDTLQKLALPENLWSYEALEYYGQFSFIKGGLVFADKLTTVSLHYATEITTSKFGCGLEGLLNYRRQDLTGIINGIDDNEWNPAKDPYLSTTYSHKSLEKKVNNKRALQVECGLHNTQQPLPQSMIEPLLIGIVSRLSHQKGIDVLLDTLPTLLELPIQIVLLGSGNKNDETRLLDYAKHYSGQFHVSLGYNKALAHRIIAGADLFLMPSRYEPCGLTQLYSLAYGTLPLVHSVGGLVDTVTTATEETIKNKTATGFSFNEMTADVIYQSTKQILFYYQQSSLWKQLQINGMKQNFSWKKSARQYLQLYHTL</sequence>
<evidence type="ECO:0000256" key="10">
    <source>
        <dbReference type="ARBA" id="ARBA00031722"/>
    </source>
</evidence>
<evidence type="ECO:0000256" key="6">
    <source>
        <dbReference type="ARBA" id="ARBA00019935"/>
    </source>
</evidence>
<evidence type="ECO:0000256" key="1">
    <source>
        <dbReference type="ARBA" id="ARBA00001478"/>
    </source>
</evidence>
<dbReference type="PANTHER" id="PTHR45825:SF11">
    <property type="entry name" value="ALPHA AMYLASE DOMAIN-CONTAINING PROTEIN"/>
    <property type="match status" value="1"/>
</dbReference>
<accession>A0A1D2QSG1</accession>
<dbReference type="NCBIfam" id="TIGR02095">
    <property type="entry name" value="glgA"/>
    <property type="match status" value="1"/>
</dbReference>
<evidence type="ECO:0000256" key="8">
    <source>
        <dbReference type="ARBA" id="ARBA00022679"/>
    </source>
</evidence>
<dbReference type="PANTHER" id="PTHR45825">
    <property type="entry name" value="GRANULE-BOUND STARCH SYNTHASE 1, CHLOROPLASTIC/AMYLOPLASTIC"/>
    <property type="match status" value="1"/>
</dbReference>
<proteinExistence type="inferred from homology"/>
<comment type="caution">
    <text evidence="11">Lacks conserved residue(s) required for the propagation of feature annotation.</text>
</comment>
<dbReference type="EMBL" id="MDLC01000008">
    <property type="protein sequence ID" value="ODS24525.1"/>
    <property type="molecule type" value="Genomic_DNA"/>
</dbReference>